<protein>
    <submittedName>
        <fullName evidence="1">Uncharacterized protein</fullName>
    </submittedName>
</protein>
<accession>A0A2X2RHJ6</accession>
<dbReference type="AlphaFoldDB" id="A0A2X2RHJ6"/>
<dbReference type="RefSeq" id="WP_128091266.1">
    <property type="nucleotide sequence ID" value="NZ_UARG01000017.1"/>
</dbReference>
<proteinExistence type="predicted"/>
<dbReference type="EMBL" id="UARG01000017">
    <property type="protein sequence ID" value="SQA77917.1"/>
    <property type="molecule type" value="Genomic_DNA"/>
</dbReference>
<evidence type="ECO:0000313" key="1">
    <source>
        <dbReference type="EMBL" id="SQA77917.1"/>
    </source>
</evidence>
<gene>
    <name evidence="1" type="ORF">NCTC11546_01142</name>
</gene>
<reference evidence="1 2" key="1">
    <citation type="submission" date="2018-06" db="EMBL/GenBank/DDBJ databases">
        <authorList>
            <consortium name="Pathogen Informatics"/>
            <person name="Doyle S."/>
        </authorList>
    </citation>
    <scope>NUCLEOTIDE SEQUENCE [LARGE SCALE GENOMIC DNA]</scope>
    <source>
        <strain evidence="1 2">NCTC11546</strain>
    </source>
</reference>
<organism evidence="1 2">
    <name type="scientific">Capnocytophaga ochracea</name>
    <dbReference type="NCBI Taxonomy" id="1018"/>
    <lineage>
        <taxon>Bacteria</taxon>
        <taxon>Pseudomonadati</taxon>
        <taxon>Bacteroidota</taxon>
        <taxon>Flavobacteriia</taxon>
        <taxon>Flavobacteriales</taxon>
        <taxon>Flavobacteriaceae</taxon>
        <taxon>Capnocytophaga</taxon>
    </lineage>
</organism>
<name>A0A2X2RHJ6_CAPOC</name>
<sequence>MTAIETLKQWFSNLKKPTQEQFWAWLDSFWHKSEKIPMASVEGLDKLVEGTASAEQLSNHLNDTQAHKVLFDKKVDKVEGKELSSNDFTNEYKEKLEGLHQVDISGLLPKGDYTGTAQDLKKQIDDKANKNHKHSWGDIEGKPNFSESIISKKFIKEGSSDEYLLTGGGGQISKADLVSSGMVISGRNYLLNSNRFISSGILVEGFALSEEFKENLLDKKLVTVSCYIEYNNLTAITPKGRLGCELVISFSDNTVLYLGAWKPVTTSDIGKSFSGRLSNVYSIPTDKQITRINFSGLHIQCQATSFKIGQPKVETGNKATDWTPAPEDFDFYKEQVDFSELKTFKNRPAGSWGIRLGGGGGIYVNFPANSSASSLEFFKPNWYPATRIGVRNSVDSNRFNDDNGTFRDLAWYEDVISAGVRVGEDTTLNVNHQNQVVFVTNACRIELNQIQNMGSVSFRKVFDDGTVTFICTGKNIIYTGDTAFTGKKGSTAVISIYDNDCYIDIRNV</sequence>
<dbReference type="Proteomes" id="UP000249891">
    <property type="component" value="Unassembled WGS sequence"/>
</dbReference>
<evidence type="ECO:0000313" key="2">
    <source>
        <dbReference type="Proteomes" id="UP000249891"/>
    </source>
</evidence>